<dbReference type="PROSITE" id="PS51186">
    <property type="entry name" value="GNAT"/>
    <property type="match status" value="1"/>
</dbReference>
<gene>
    <name evidence="2" type="ORF">LCGC14_0680690</name>
</gene>
<feature type="domain" description="N-acetyltransferase" evidence="1">
    <location>
        <begin position="79"/>
        <end position="227"/>
    </location>
</feature>
<sequence length="227" mass="26888">MAKTKLEHNKRFNLKKRRIRAFFLSIETKKKHKEEIDKTSEDLYQDGMVYIQMRLPVEKITTKFEDNLKEKIEHNIIQARIREATKSDLDTLKNVYNRSWLTSNTPFRPITKTHLLKILEDSNTIFLIAKVYGIDSAFILLDFEGPNNEIAIIAALAVLPRFQRKGVGTALSMAGWRYFKEKYPYVKELRCEVYNTNKISYSFIKRIGFEEYGRRVYRKEDFEIADN</sequence>
<dbReference type="InterPro" id="IPR000182">
    <property type="entry name" value="GNAT_dom"/>
</dbReference>
<reference evidence="2" key="1">
    <citation type="journal article" date="2015" name="Nature">
        <title>Complex archaea that bridge the gap between prokaryotes and eukaryotes.</title>
        <authorList>
            <person name="Spang A."/>
            <person name="Saw J.H."/>
            <person name="Jorgensen S.L."/>
            <person name="Zaremba-Niedzwiedzka K."/>
            <person name="Martijn J."/>
            <person name="Lind A.E."/>
            <person name="van Eijk R."/>
            <person name="Schleper C."/>
            <person name="Guy L."/>
            <person name="Ettema T.J."/>
        </authorList>
    </citation>
    <scope>NUCLEOTIDE SEQUENCE</scope>
</reference>
<dbReference type="Pfam" id="PF00583">
    <property type="entry name" value="Acetyltransf_1"/>
    <property type="match status" value="1"/>
</dbReference>
<dbReference type="Gene3D" id="3.40.630.30">
    <property type="match status" value="1"/>
</dbReference>
<dbReference type="CDD" id="cd04301">
    <property type="entry name" value="NAT_SF"/>
    <property type="match status" value="1"/>
</dbReference>
<dbReference type="AlphaFoldDB" id="A0A0F9QT83"/>
<dbReference type="EMBL" id="LAZR01001373">
    <property type="protein sequence ID" value="KKN45679.1"/>
    <property type="molecule type" value="Genomic_DNA"/>
</dbReference>
<name>A0A0F9QT83_9ZZZZ</name>
<dbReference type="SUPFAM" id="SSF55729">
    <property type="entry name" value="Acyl-CoA N-acyltransferases (Nat)"/>
    <property type="match status" value="1"/>
</dbReference>
<dbReference type="GO" id="GO:0016747">
    <property type="term" value="F:acyltransferase activity, transferring groups other than amino-acyl groups"/>
    <property type="evidence" value="ECO:0007669"/>
    <property type="project" value="InterPro"/>
</dbReference>
<proteinExistence type="predicted"/>
<organism evidence="2">
    <name type="scientific">marine sediment metagenome</name>
    <dbReference type="NCBI Taxonomy" id="412755"/>
    <lineage>
        <taxon>unclassified sequences</taxon>
        <taxon>metagenomes</taxon>
        <taxon>ecological metagenomes</taxon>
    </lineage>
</organism>
<evidence type="ECO:0000313" key="2">
    <source>
        <dbReference type="EMBL" id="KKN45679.1"/>
    </source>
</evidence>
<dbReference type="InterPro" id="IPR016181">
    <property type="entry name" value="Acyl_CoA_acyltransferase"/>
</dbReference>
<evidence type="ECO:0000259" key="1">
    <source>
        <dbReference type="PROSITE" id="PS51186"/>
    </source>
</evidence>
<comment type="caution">
    <text evidence="2">The sequence shown here is derived from an EMBL/GenBank/DDBJ whole genome shotgun (WGS) entry which is preliminary data.</text>
</comment>
<accession>A0A0F9QT83</accession>
<protein>
    <recommendedName>
        <fullName evidence="1">N-acetyltransferase domain-containing protein</fullName>
    </recommendedName>
</protein>